<name>A0ABV3WS80_9HYPH</name>
<dbReference type="EC" id="3.1.2.4" evidence="2"/>
<sequence length="353" mass="38062">MSDEPDIIFETRGRAGVVTLNRPKALNALNSNMVALMHPQLVAWANDPKVELVIVKAAGEKAFCAGGDIRQLHDWGKAGDPAIRSFYRDEYRLNAFIKRYPKPYVALVDGIVMGGGVGLSVHGSHRVAGEKLMFAMPETGIGFFPDVGGTYFLPRLPGRTGTWLGLTAARLGQADALWTGFATHAARSADFDAILEALCDKGDPDATLASFAQVLDGAKAPALQPVIDRCFSANTVEEILALLDAETGEHAEWAAKQAATMRQKSPTSLKIALRQMQEGAKVEFEACMGIEYRIVSRIIDGVDFYEGVRAVIIDKDNAPNWQPAGLDGVSTADVDAYFAPLPDELDLSGLDRA</sequence>
<dbReference type="RefSeq" id="WP_368802371.1">
    <property type="nucleotide sequence ID" value="NZ_JAZHFV010000002.1"/>
</dbReference>
<evidence type="ECO:0000256" key="1">
    <source>
        <dbReference type="ARBA" id="ARBA00001709"/>
    </source>
</evidence>
<dbReference type="Pfam" id="PF16113">
    <property type="entry name" value="ECH_2"/>
    <property type="match status" value="1"/>
</dbReference>
<dbReference type="NCBIfam" id="NF004127">
    <property type="entry name" value="PRK05617.1"/>
    <property type="match status" value="1"/>
</dbReference>
<accession>A0ABV3WS80</accession>
<evidence type="ECO:0000313" key="6">
    <source>
        <dbReference type="Proteomes" id="UP001559025"/>
    </source>
</evidence>
<dbReference type="PANTHER" id="PTHR43176">
    <property type="entry name" value="3-HYDROXYISOBUTYRYL-COA HYDROLASE-RELATED"/>
    <property type="match status" value="1"/>
</dbReference>
<keyword evidence="3 5" id="KW-0378">Hydrolase</keyword>
<dbReference type="GO" id="GO:0016787">
    <property type="term" value="F:hydrolase activity"/>
    <property type="evidence" value="ECO:0007669"/>
    <property type="project" value="UniProtKB-KW"/>
</dbReference>
<evidence type="ECO:0000259" key="4">
    <source>
        <dbReference type="Pfam" id="PF16113"/>
    </source>
</evidence>
<keyword evidence="6" id="KW-1185">Reference proteome</keyword>
<evidence type="ECO:0000313" key="5">
    <source>
        <dbReference type="EMBL" id="MEX4007166.1"/>
    </source>
</evidence>
<dbReference type="InterPro" id="IPR045004">
    <property type="entry name" value="ECH_dom"/>
</dbReference>
<dbReference type="PANTHER" id="PTHR43176:SF3">
    <property type="entry name" value="3-HYDROXYISOBUTYRYL-COA HYDROLASE, MITOCHONDRIAL"/>
    <property type="match status" value="1"/>
</dbReference>
<proteinExistence type="predicted"/>
<dbReference type="SUPFAM" id="SSF52096">
    <property type="entry name" value="ClpP/crotonase"/>
    <property type="match status" value="1"/>
</dbReference>
<evidence type="ECO:0000256" key="2">
    <source>
        <dbReference type="ARBA" id="ARBA00011915"/>
    </source>
</evidence>
<gene>
    <name evidence="5" type="ORF">V1479_07610</name>
</gene>
<comment type="caution">
    <text evidence="5">The sequence shown here is derived from an EMBL/GenBank/DDBJ whole genome shotgun (WGS) entry which is preliminary data.</text>
</comment>
<dbReference type="InterPro" id="IPR029045">
    <property type="entry name" value="ClpP/crotonase-like_dom_sf"/>
</dbReference>
<organism evidence="5 6">
    <name type="scientific">Neoaquamicrobium sediminum</name>
    <dbReference type="NCBI Taxonomy" id="1849104"/>
    <lineage>
        <taxon>Bacteria</taxon>
        <taxon>Pseudomonadati</taxon>
        <taxon>Pseudomonadota</taxon>
        <taxon>Alphaproteobacteria</taxon>
        <taxon>Hyphomicrobiales</taxon>
        <taxon>Phyllobacteriaceae</taxon>
        <taxon>Neoaquamicrobium</taxon>
    </lineage>
</organism>
<dbReference type="EMBL" id="JAZHFV010000002">
    <property type="protein sequence ID" value="MEX4007166.1"/>
    <property type="molecule type" value="Genomic_DNA"/>
</dbReference>
<comment type="catalytic activity">
    <reaction evidence="1">
        <text>3-hydroxy-2-methylpropanoyl-CoA + H2O = 3-hydroxy-2-methylpropanoate + CoA + H(+)</text>
        <dbReference type="Rhea" id="RHEA:20888"/>
        <dbReference type="ChEBI" id="CHEBI:11805"/>
        <dbReference type="ChEBI" id="CHEBI:15377"/>
        <dbReference type="ChEBI" id="CHEBI:15378"/>
        <dbReference type="ChEBI" id="CHEBI:57287"/>
        <dbReference type="ChEBI" id="CHEBI:57340"/>
        <dbReference type="EC" id="3.1.2.4"/>
    </reaction>
</comment>
<evidence type="ECO:0000256" key="3">
    <source>
        <dbReference type="ARBA" id="ARBA00022801"/>
    </source>
</evidence>
<dbReference type="Proteomes" id="UP001559025">
    <property type="component" value="Unassembled WGS sequence"/>
</dbReference>
<protein>
    <recommendedName>
        <fullName evidence="2">3-hydroxyisobutyryl-CoA hydrolase</fullName>
        <ecNumber evidence="2">3.1.2.4</ecNumber>
    </recommendedName>
</protein>
<dbReference type="Gene3D" id="3.90.226.10">
    <property type="entry name" value="2-enoyl-CoA Hydratase, Chain A, domain 1"/>
    <property type="match status" value="1"/>
</dbReference>
<dbReference type="InterPro" id="IPR032259">
    <property type="entry name" value="HIBYL-CoA-H"/>
</dbReference>
<dbReference type="CDD" id="cd06558">
    <property type="entry name" value="crotonase-like"/>
    <property type="match status" value="1"/>
</dbReference>
<feature type="domain" description="Enoyl-CoA hydratase/isomerase" evidence="4">
    <location>
        <begin position="16"/>
        <end position="338"/>
    </location>
</feature>
<reference evidence="5 6" key="1">
    <citation type="submission" date="2024-01" db="EMBL/GenBank/DDBJ databases">
        <title>New evidence supports the origin of RcGTA from prophage.</title>
        <authorList>
            <person name="Xu Y."/>
            <person name="Liu B."/>
            <person name="Chen F."/>
        </authorList>
    </citation>
    <scope>NUCLEOTIDE SEQUENCE [LARGE SCALE GENOMIC DNA]</scope>
    <source>
        <strain evidence="5 6">CBW1107-2</strain>
    </source>
</reference>